<name>A0ACA9LMV2_9GLOM</name>
<dbReference type="EMBL" id="CAJVPU010004659">
    <property type="protein sequence ID" value="CAG8536229.1"/>
    <property type="molecule type" value="Genomic_DNA"/>
</dbReference>
<keyword evidence="2" id="KW-1185">Reference proteome</keyword>
<organism evidence="1 2">
    <name type="scientific">Dentiscutata heterogama</name>
    <dbReference type="NCBI Taxonomy" id="1316150"/>
    <lineage>
        <taxon>Eukaryota</taxon>
        <taxon>Fungi</taxon>
        <taxon>Fungi incertae sedis</taxon>
        <taxon>Mucoromycota</taxon>
        <taxon>Glomeromycotina</taxon>
        <taxon>Glomeromycetes</taxon>
        <taxon>Diversisporales</taxon>
        <taxon>Gigasporaceae</taxon>
        <taxon>Dentiscutata</taxon>
    </lineage>
</organism>
<dbReference type="Proteomes" id="UP000789702">
    <property type="component" value="Unassembled WGS sequence"/>
</dbReference>
<comment type="caution">
    <text evidence="1">The sequence shown here is derived from an EMBL/GenBank/DDBJ whole genome shotgun (WGS) entry which is preliminary data.</text>
</comment>
<proteinExistence type="predicted"/>
<evidence type="ECO:0000313" key="2">
    <source>
        <dbReference type="Proteomes" id="UP000789702"/>
    </source>
</evidence>
<gene>
    <name evidence="1" type="ORF">DHETER_LOCUS4595</name>
</gene>
<sequence>MELEKNSVFYFPTYNQDTKQFECKDYSEIQTKTSHTTIIDQISEFGALAGLFFNVAVYGVTSKLNFKNTYLLPFKKKQKDSQNTEESQELCFKKLSQKKYSRIKSAIIWICFINSALLIFYDCMEMHHNTNYTLSADPSFINALINLEFLSFLTDLIYFILATWLLVSYFFKSETRKKKLEEIEKKHPKHFTMKRVFFFVIFLSIVEYFFEYDIYCTPKSVDTIFFFILSTVLTRSISSFFSRGNDIRVEDIMKFGFRKQDKCKQCDHELRYVFLRITDKEQATRLLGKQRLYLKVINNNSNKELFIKLIRYIYGACEQFTGSGQNSYNNNEQLIKFTRNIYKEFIDPHQDNAKKIEKIYGISKGEQIRPVYERLIAKKLMKYAKIYVNILETGLFQYLIYSHRSYKVKNKKDTDEENKDDNDEENKNDNDEKNDNDNDDENDIDNDEENDSDKEQVNWFIIPATSEIED</sequence>
<reference evidence="1" key="1">
    <citation type="submission" date="2021-06" db="EMBL/GenBank/DDBJ databases">
        <authorList>
            <person name="Kallberg Y."/>
            <person name="Tangrot J."/>
            <person name="Rosling A."/>
        </authorList>
    </citation>
    <scope>NUCLEOTIDE SEQUENCE</scope>
    <source>
        <strain evidence="1">IL203A</strain>
    </source>
</reference>
<protein>
    <submittedName>
        <fullName evidence="1">14024_t:CDS:1</fullName>
    </submittedName>
</protein>
<accession>A0ACA9LMV2</accession>
<feature type="non-terminal residue" evidence="1">
    <location>
        <position position="470"/>
    </location>
</feature>
<evidence type="ECO:0000313" key="1">
    <source>
        <dbReference type="EMBL" id="CAG8536229.1"/>
    </source>
</evidence>